<dbReference type="EMBL" id="BAABKX010000018">
    <property type="protein sequence ID" value="GAA5059889.1"/>
    <property type="molecule type" value="Genomic_DNA"/>
</dbReference>
<name>A0AAV3UNG1_9EURY</name>
<comment type="caution">
    <text evidence="2">The sequence shown here is derived from an EMBL/GenBank/DDBJ whole genome shotgun (WGS) entry which is preliminary data.</text>
</comment>
<dbReference type="AlphaFoldDB" id="A0AAV3UNG1"/>
<organism evidence="2 3">
    <name type="scientific">Haladaptatus pallidirubidus</name>
    <dbReference type="NCBI Taxonomy" id="1008152"/>
    <lineage>
        <taxon>Archaea</taxon>
        <taxon>Methanobacteriati</taxon>
        <taxon>Methanobacteriota</taxon>
        <taxon>Stenosarchaea group</taxon>
        <taxon>Halobacteria</taxon>
        <taxon>Halobacteriales</taxon>
        <taxon>Haladaptataceae</taxon>
        <taxon>Haladaptatus</taxon>
    </lineage>
</organism>
<protein>
    <recommendedName>
        <fullName evidence="4">PEP-CTERM protein-sorting domain-containing protein</fullName>
    </recommendedName>
</protein>
<keyword evidence="1" id="KW-1133">Transmembrane helix</keyword>
<accession>A0AAV3UNG1</accession>
<keyword evidence="1" id="KW-0812">Transmembrane</keyword>
<evidence type="ECO:0000313" key="2">
    <source>
        <dbReference type="EMBL" id="GAA5059889.1"/>
    </source>
</evidence>
<keyword evidence="1" id="KW-0472">Membrane</keyword>
<feature type="transmembrane region" description="Helical" evidence="1">
    <location>
        <begin position="55"/>
        <end position="74"/>
    </location>
</feature>
<sequence>MSTVSDSDESKGSTGDYLRLVFLDPITLAGLAVLAAGIVLVAISDPSAPVQNPMLGGSLMLVGTVLFALGYTRAQWGLKRWKR</sequence>
<keyword evidence="3" id="KW-1185">Reference proteome</keyword>
<evidence type="ECO:0008006" key="4">
    <source>
        <dbReference type="Google" id="ProtNLM"/>
    </source>
</evidence>
<reference evidence="2 3" key="1">
    <citation type="journal article" date="2019" name="Int. J. Syst. Evol. Microbiol.">
        <title>The Global Catalogue of Microorganisms (GCM) 10K type strain sequencing project: providing services to taxonomists for standard genome sequencing and annotation.</title>
        <authorList>
            <consortium name="The Broad Institute Genomics Platform"/>
            <consortium name="The Broad Institute Genome Sequencing Center for Infectious Disease"/>
            <person name="Wu L."/>
            <person name="Ma J."/>
        </authorList>
    </citation>
    <scope>NUCLEOTIDE SEQUENCE [LARGE SCALE GENOMIC DNA]</scope>
    <source>
        <strain evidence="2 3">JCM 17504</strain>
    </source>
</reference>
<gene>
    <name evidence="2" type="ORF">GCM10025751_44420</name>
</gene>
<feature type="transmembrane region" description="Helical" evidence="1">
    <location>
        <begin position="21"/>
        <end position="43"/>
    </location>
</feature>
<dbReference type="RefSeq" id="WP_390184939.1">
    <property type="nucleotide sequence ID" value="NZ_JBHMAI010000004.1"/>
</dbReference>
<dbReference type="Proteomes" id="UP001501729">
    <property type="component" value="Unassembled WGS sequence"/>
</dbReference>
<evidence type="ECO:0000256" key="1">
    <source>
        <dbReference type="SAM" id="Phobius"/>
    </source>
</evidence>
<proteinExistence type="predicted"/>
<evidence type="ECO:0000313" key="3">
    <source>
        <dbReference type="Proteomes" id="UP001501729"/>
    </source>
</evidence>